<evidence type="ECO:0000313" key="3">
    <source>
        <dbReference type="EnsemblPlants" id="KQJ85118"/>
    </source>
</evidence>
<feature type="region of interest" description="Disordered" evidence="1">
    <location>
        <begin position="582"/>
        <end position="901"/>
    </location>
</feature>
<feature type="compositionally biased region" description="Pro residues" evidence="1">
    <location>
        <begin position="111"/>
        <end position="121"/>
    </location>
</feature>
<protein>
    <submittedName>
        <fullName evidence="2 3">Uncharacterized protein</fullName>
    </submittedName>
</protein>
<feature type="compositionally biased region" description="Basic and acidic residues" evidence="1">
    <location>
        <begin position="534"/>
        <end position="545"/>
    </location>
</feature>
<feature type="compositionally biased region" description="Acidic residues" evidence="1">
    <location>
        <begin position="585"/>
        <end position="594"/>
    </location>
</feature>
<gene>
    <name evidence="3" type="primary">LOC100824959</name>
    <name evidence="2" type="ORF">BRADI_5g24937v3</name>
</gene>
<proteinExistence type="predicted"/>
<feature type="compositionally biased region" description="Basic and acidic residues" evidence="1">
    <location>
        <begin position="595"/>
        <end position="606"/>
    </location>
</feature>
<feature type="compositionally biased region" description="Pro residues" evidence="1">
    <location>
        <begin position="85"/>
        <end position="104"/>
    </location>
</feature>
<feature type="compositionally biased region" description="Polar residues" evidence="1">
    <location>
        <begin position="524"/>
        <end position="533"/>
    </location>
</feature>
<evidence type="ECO:0000256" key="1">
    <source>
        <dbReference type="SAM" id="MobiDB-lite"/>
    </source>
</evidence>
<dbReference type="AlphaFoldDB" id="A0A0Q3EBA7"/>
<feature type="compositionally biased region" description="Polar residues" evidence="1">
    <location>
        <begin position="125"/>
        <end position="135"/>
    </location>
</feature>
<feature type="region of interest" description="Disordered" evidence="1">
    <location>
        <begin position="1"/>
        <end position="137"/>
    </location>
</feature>
<accession>A0A0Q3EBA7</accession>
<reference evidence="2 3" key="1">
    <citation type="journal article" date="2010" name="Nature">
        <title>Genome sequencing and analysis of the model grass Brachypodium distachyon.</title>
        <authorList>
            <consortium name="International Brachypodium Initiative"/>
        </authorList>
    </citation>
    <scope>NUCLEOTIDE SEQUENCE [LARGE SCALE GENOMIC DNA]</scope>
    <source>
        <strain evidence="2 3">Bd21</strain>
    </source>
</reference>
<dbReference type="FunCoup" id="A0A0Q3EBA7">
    <property type="interactions" value="1481"/>
</dbReference>
<name>A0A0Q3EBA7_BRADI</name>
<keyword evidence="4" id="KW-1185">Reference proteome</keyword>
<dbReference type="OrthoDB" id="540503at2759"/>
<dbReference type="STRING" id="15368.A0A0Q3EBA7"/>
<feature type="compositionally biased region" description="Low complexity" evidence="1">
    <location>
        <begin position="678"/>
        <end position="693"/>
    </location>
</feature>
<feature type="compositionally biased region" description="Pro residues" evidence="1">
    <location>
        <begin position="39"/>
        <end position="55"/>
    </location>
</feature>
<feature type="compositionally biased region" description="Basic residues" evidence="1">
    <location>
        <begin position="888"/>
        <end position="901"/>
    </location>
</feature>
<feature type="region of interest" description="Disordered" evidence="1">
    <location>
        <begin position="519"/>
        <end position="552"/>
    </location>
</feature>
<feature type="compositionally biased region" description="Basic and acidic residues" evidence="1">
    <location>
        <begin position="452"/>
        <end position="461"/>
    </location>
</feature>
<dbReference type="ExpressionAtlas" id="A0A0Q3EBA7">
    <property type="expression patterns" value="baseline"/>
</dbReference>
<feature type="compositionally biased region" description="Basic residues" evidence="1">
    <location>
        <begin position="862"/>
        <end position="881"/>
    </location>
</feature>
<feature type="region of interest" description="Disordered" evidence="1">
    <location>
        <begin position="430"/>
        <end position="478"/>
    </location>
</feature>
<dbReference type="GeneID" id="100824959"/>
<evidence type="ECO:0000313" key="4">
    <source>
        <dbReference type="Proteomes" id="UP000008810"/>
    </source>
</evidence>
<feature type="compositionally biased region" description="Basic and acidic residues" evidence="1">
    <location>
        <begin position="702"/>
        <end position="721"/>
    </location>
</feature>
<sequence>MDAYRRFAGSGDAPPTPQQQQQQHLPPPSHPNPNGWYPGPAPPYHAPHPNHPYPPQQHQWGHPPPPDIQHQHRPPQPLPQYTYQPQPPPMQPPPPPAPGNPWPPHHAGAQPPAPSYPPPLPGQAWTNHSWAQNDGYTGLANEDDWATKAKEWAAAKSGTQNHQIQQHVMPTNRTEVHHYGGYHDQYQHSAGVPAEPLHPPIPQSNSDQLPFQMTGQSRETNYLLDRGPMAPPPKSFSSFPSTYEQEVSYNYSSAPAVNGDAMLQYPSSQQAQTAPAASAVQDGFPRGTPSMPGHGGQSFRMMVDPSDQPLEFNSRKPDMAVHQAVNINSTVPTGVSEHDTVASTQSWGPSAVGYFPRAPVPPQMDPSVHAAPLFGAVAGSNYVPPAAFGFGSVTEAFPTDASTLFNVAERSKKPPVPNWLREELLKKKSTPVSASVQHSTNFNSMESEDAAELVKRADQTDSRSIGPAKLTEDDDADEDEIEEARMAAINKEIKRVLTEVLLKVTDDLFDEIATKVLNEDDSSTEPNDSTRVSSLKERDLGEPKAKSTAKVVVSAKPANISSIDHLDGTGLSSPKGALLGLASYDSDDSDDDEGEKSIDGERHMNHSESAAIQSVSSGDDKKSNVEGSQRKANAESERELHIDDTQNGEFPLEAKTSIQPINEKAHGHADVDCQNGKASSTNHAENNNNNNAESTHRHLARSIHEEDLVKDAKLVHRKDLESSITEKYNDGDNHSMHGNIDKKGIKEEKGSGRYAKHGLDERNNAKGDRKDFPEDARERKRDSADRRDKRKDGNDDRSRQIMKSSASHSSRRSRSPSGRSHTRKESSSHVRRSVSSDEPSDHVKKRKTHSRKDSMSPSPPRSRNRRVSRSPHSKHSHRRHSPYSSAERKKRSRSRTPVKRR</sequence>
<feature type="region of interest" description="Disordered" evidence="1">
    <location>
        <begin position="273"/>
        <end position="297"/>
    </location>
</feature>
<feature type="compositionally biased region" description="Polar residues" evidence="1">
    <location>
        <begin position="430"/>
        <end position="445"/>
    </location>
</feature>
<evidence type="ECO:0000313" key="2">
    <source>
        <dbReference type="EMBL" id="KQJ85118.1"/>
    </source>
</evidence>
<reference evidence="2" key="2">
    <citation type="submission" date="2017-06" db="EMBL/GenBank/DDBJ databases">
        <title>WGS assembly of Brachypodium distachyon.</title>
        <authorList>
            <consortium name="The International Brachypodium Initiative"/>
            <person name="Lucas S."/>
            <person name="Harmon-Smith M."/>
            <person name="Lail K."/>
            <person name="Tice H."/>
            <person name="Grimwood J."/>
            <person name="Bruce D."/>
            <person name="Barry K."/>
            <person name="Shu S."/>
            <person name="Lindquist E."/>
            <person name="Wang M."/>
            <person name="Pitluck S."/>
            <person name="Vogel J.P."/>
            <person name="Garvin D.F."/>
            <person name="Mockler T.C."/>
            <person name="Schmutz J."/>
            <person name="Rokhsar D."/>
            <person name="Bevan M.W."/>
        </authorList>
    </citation>
    <scope>NUCLEOTIDE SEQUENCE</scope>
    <source>
        <strain evidence="2">Bd21</strain>
    </source>
</reference>
<dbReference type="Proteomes" id="UP000008810">
    <property type="component" value="Chromosome 5"/>
</dbReference>
<feature type="compositionally biased region" description="Basic and acidic residues" evidence="1">
    <location>
        <begin position="618"/>
        <end position="644"/>
    </location>
</feature>
<feature type="compositionally biased region" description="Basic and acidic residues" evidence="1">
    <location>
        <begin position="727"/>
        <end position="799"/>
    </location>
</feature>
<dbReference type="Gramene" id="KQJ85118">
    <property type="protein sequence ID" value="KQJ85118"/>
    <property type="gene ID" value="BRADI_5g24937v3"/>
</dbReference>
<feature type="compositionally biased region" description="Polar residues" evidence="1">
    <location>
        <begin position="607"/>
        <end position="617"/>
    </location>
</feature>
<organism evidence="2">
    <name type="scientific">Brachypodium distachyon</name>
    <name type="common">Purple false brome</name>
    <name type="synonym">Trachynia distachya</name>
    <dbReference type="NCBI Taxonomy" id="15368"/>
    <lineage>
        <taxon>Eukaryota</taxon>
        <taxon>Viridiplantae</taxon>
        <taxon>Streptophyta</taxon>
        <taxon>Embryophyta</taxon>
        <taxon>Tracheophyta</taxon>
        <taxon>Spermatophyta</taxon>
        <taxon>Magnoliopsida</taxon>
        <taxon>Liliopsida</taxon>
        <taxon>Poales</taxon>
        <taxon>Poaceae</taxon>
        <taxon>BOP clade</taxon>
        <taxon>Pooideae</taxon>
        <taxon>Stipodae</taxon>
        <taxon>Brachypodieae</taxon>
        <taxon>Brachypodium</taxon>
    </lineage>
</organism>
<dbReference type="EMBL" id="CM000884">
    <property type="protein sequence ID" value="KQJ85118.1"/>
    <property type="molecule type" value="Genomic_DNA"/>
</dbReference>
<dbReference type="EnsemblPlants" id="KQJ85118">
    <property type="protein sequence ID" value="KQJ85118"/>
    <property type="gene ID" value="BRADI_5g24937v3"/>
</dbReference>
<dbReference type="RefSeq" id="XP_024311568.1">
    <property type="nucleotide sequence ID" value="XM_024455800.1"/>
</dbReference>
<reference evidence="3" key="3">
    <citation type="submission" date="2018-08" db="UniProtKB">
        <authorList>
            <consortium name="EnsemblPlants"/>
        </authorList>
    </citation>
    <scope>IDENTIFICATION</scope>
    <source>
        <strain evidence="3">cv. Bd21</strain>
    </source>
</reference>